<accession>A0ABY4F8Q6</accession>
<gene>
    <name evidence="1" type="ORF">MUN80_25255</name>
</gene>
<keyword evidence="2" id="KW-1185">Reference proteome</keyword>
<dbReference type="Proteomes" id="UP000831785">
    <property type="component" value="Chromosome"/>
</dbReference>
<proteinExistence type="predicted"/>
<dbReference type="EMBL" id="CP095049">
    <property type="protein sequence ID" value="UOQ53031.1"/>
    <property type="molecule type" value="Genomic_DNA"/>
</dbReference>
<evidence type="ECO:0000313" key="1">
    <source>
        <dbReference type="EMBL" id="UOQ53031.1"/>
    </source>
</evidence>
<sequence length="102" mass="11162">MPISTLAGLNKHLYTILQQDTDSPNPYTGGLLREHGLAALQDLRQLHLLGSTGQIWLSAAQHHQLPLTIEALEALLTQSHVLPVKAMQQKLLALLRTTLVTA</sequence>
<protein>
    <submittedName>
        <fullName evidence="1">Uncharacterized protein</fullName>
    </submittedName>
</protein>
<reference evidence="1 2" key="1">
    <citation type="submission" date="2022-04" db="EMBL/GenBank/DDBJ databases">
        <title>Hymenobacter sp. isolated from the air.</title>
        <authorList>
            <person name="Won M."/>
            <person name="Lee C.-M."/>
            <person name="Woen H.-Y."/>
            <person name="Kwon S.-W."/>
        </authorList>
    </citation>
    <scope>NUCLEOTIDE SEQUENCE [LARGE SCALE GENOMIC DNA]</scope>
    <source>
        <strain evidence="2">5116 S-27</strain>
    </source>
</reference>
<dbReference type="RefSeq" id="WP_244717690.1">
    <property type="nucleotide sequence ID" value="NZ_CP095049.1"/>
</dbReference>
<evidence type="ECO:0000313" key="2">
    <source>
        <dbReference type="Proteomes" id="UP000831785"/>
    </source>
</evidence>
<organism evidence="1 2">
    <name type="scientific">Hymenobacter cellulosivorans</name>
    <dbReference type="NCBI Taxonomy" id="2932249"/>
    <lineage>
        <taxon>Bacteria</taxon>
        <taxon>Pseudomonadati</taxon>
        <taxon>Bacteroidota</taxon>
        <taxon>Cytophagia</taxon>
        <taxon>Cytophagales</taxon>
        <taxon>Hymenobacteraceae</taxon>
        <taxon>Hymenobacter</taxon>
    </lineage>
</organism>
<name>A0ABY4F8Q6_9BACT</name>